<organism evidence="6 7">
    <name type="scientific">Caldovatus aquaticus</name>
    <dbReference type="NCBI Taxonomy" id="2865671"/>
    <lineage>
        <taxon>Bacteria</taxon>
        <taxon>Pseudomonadati</taxon>
        <taxon>Pseudomonadota</taxon>
        <taxon>Alphaproteobacteria</taxon>
        <taxon>Acetobacterales</taxon>
        <taxon>Roseomonadaceae</taxon>
        <taxon>Caldovatus</taxon>
    </lineage>
</organism>
<proteinExistence type="predicted"/>
<dbReference type="Pfam" id="PF01553">
    <property type="entry name" value="Acyltransferase"/>
    <property type="match status" value="1"/>
</dbReference>
<accession>A0ABS7F5P3</accession>
<dbReference type="PANTHER" id="PTHR10434:SF40">
    <property type="entry name" value="1-ACYL-SN-GLYCEROL-3-PHOSPHATE ACYLTRANSFERASE"/>
    <property type="match status" value="1"/>
</dbReference>
<dbReference type="CDD" id="cd07989">
    <property type="entry name" value="LPLAT_AGPAT-like"/>
    <property type="match status" value="1"/>
</dbReference>
<dbReference type="GO" id="GO:0016746">
    <property type="term" value="F:acyltransferase activity"/>
    <property type="evidence" value="ECO:0007669"/>
    <property type="project" value="UniProtKB-KW"/>
</dbReference>
<evidence type="ECO:0000313" key="7">
    <source>
        <dbReference type="Proteomes" id="UP001519924"/>
    </source>
</evidence>
<dbReference type="PANTHER" id="PTHR10434">
    <property type="entry name" value="1-ACYL-SN-GLYCEROL-3-PHOSPHATE ACYLTRANSFERASE"/>
    <property type="match status" value="1"/>
</dbReference>
<name>A0ABS7F5P3_9PROT</name>
<evidence type="ECO:0000259" key="5">
    <source>
        <dbReference type="SMART" id="SM00563"/>
    </source>
</evidence>
<dbReference type="SUPFAM" id="SSF69593">
    <property type="entry name" value="Glycerol-3-phosphate (1)-acyltransferase"/>
    <property type="match status" value="1"/>
</dbReference>
<dbReference type="EMBL" id="JAHZUY010000031">
    <property type="protein sequence ID" value="MBW8270126.1"/>
    <property type="molecule type" value="Genomic_DNA"/>
</dbReference>
<dbReference type="SMART" id="SM00563">
    <property type="entry name" value="PlsC"/>
    <property type="match status" value="1"/>
</dbReference>
<keyword evidence="4" id="KW-0472">Membrane</keyword>
<keyword evidence="7" id="KW-1185">Reference proteome</keyword>
<reference evidence="6 7" key="1">
    <citation type="submission" date="2021-08" db="EMBL/GenBank/DDBJ databases">
        <title>Caldovatus sediminis gen. nov., sp. nov., a moderately thermophilic bacterium isolated from a hot spring.</title>
        <authorList>
            <person name="Hu C.-J."/>
            <person name="Li W.-J."/>
            <person name="Xian W.-D."/>
        </authorList>
    </citation>
    <scope>NUCLEOTIDE SEQUENCE [LARGE SCALE GENOMIC DNA]</scope>
    <source>
        <strain evidence="6 7">SYSU G05006</strain>
    </source>
</reference>
<evidence type="ECO:0000256" key="4">
    <source>
        <dbReference type="SAM" id="Phobius"/>
    </source>
</evidence>
<evidence type="ECO:0000256" key="2">
    <source>
        <dbReference type="ARBA" id="ARBA00022679"/>
    </source>
</evidence>
<comment type="caution">
    <text evidence="6">The sequence shown here is derived from an EMBL/GenBank/DDBJ whole genome shotgun (WGS) entry which is preliminary data.</text>
</comment>
<feature type="domain" description="Phospholipid/glycerol acyltransferase" evidence="5">
    <location>
        <begin position="76"/>
        <end position="192"/>
    </location>
</feature>
<protein>
    <submittedName>
        <fullName evidence="6">1-acyl-sn-glycerol-3-phosphate acyltransferase</fullName>
    </submittedName>
</protein>
<dbReference type="InterPro" id="IPR002123">
    <property type="entry name" value="Plipid/glycerol_acylTrfase"/>
</dbReference>
<dbReference type="Proteomes" id="UP001519924">
    <property type="component" value="Unassembled WGS sequence"/>
</dbReference>
<evidence type="ECO:0000256" key="3">
    <source>
        <dbReference type="ARBA" id="ARBA00023315"/>
    </source>
</evidence>
<dbReference type="RefSeq" id="WP_220117873.1">
    <property type="nucleotide sequence ID" value="NZ_JAHZUY010000031.1"/>
</dbReference>
<keyword evidence="4" id="KW-0812">Transmembrane</keyword>
<evidence type="ECO:0000256" key="1">
    <source>
        <dbReference type="ARBA" id="ARBA00005189"/>
    </source>
</evidence>
<comment type="pathway">
    <text evidence="1">Lipid metabolism.</text>
</comment>
<feature type="transmembrane region" description="Helical" evidence="4">
    <location>
        <begin position="12"/>
        <end position="32"/>
    </location>
</feature>
<keyword evidence="4" id="KW-1133">Transmembrane helix</keyword>
<gene>
    <name evidence="6" type="ORF">K1J50_11580</name>
</gene>
<evidence type="ECO:0000313" key="6">
    <source>
        <dbReference type="EMBL" id="MBW8270126.1"/>
    </source>
</evidence>
<keyword evidence="2" id="KW-0808">Transferase</keyword>
<keyword evidence="3 6" id="KW-0012">Acyltransferase</keyword>
<sequence>MSETLVLLRSALFNLAFFALTATMALLALPLLAAPPRFAAGAVRCWARGVLWLLRTVVGLRLRVTGREHLPRGGPAIIAAKHQSAFDTIVWLVLLERPVYVLKRELLRIPFWGWIAAHCGHVAVDRAAGGAALRRMVREAAAALGRGAQVVIFPEGTRTAPGERVPYQPGVAALAAAAGPAVPVLPAATDSGRFWGRRAFRKRPGTLTVAILPPLPGGLPRAELMARLEAAIEGEAARLLAPATPSREGCG</sequence>